<dbReference type="PANTHER" id="PTHR48111:SF22">
    <property type="entry name" value="REGULATOR OF RPOS"/>
    <property type="match status" value="1"/>
</dbReference>
<accession>A0AA42BJS3</accession>
<dbReference type="GO" id="GO:0006355">
    <property type="term" value="P:regulation of DNA-templated transcription"/>
    <property type="evidence" value="ECO:0007669"/>
    <property type="project" value="InterPro"/>
</dbReference>
<dbReference type="GO" id="GO:0000976">
    <property type="term" value="F:transcription cis-regulatory region binding"/>
    <property type="evidence" value="ECO:0007669"/>
    <property type="project" value="TreeGrafter"/>
</dbReference>
<feature type="domain" description="Response regulatory" evidence="8">
    <location>
        <begin position="2"/>
        <end position="116"/>
    </location>
</feature>
<comment type="caution">
    <text evidence="10">The sequence shown here is derived from an EMBL/GenBank/DDBJ whole genome shotgun (WGS) entry which is preliminary data.</text>
</comment>
<dbReference type="SMART" id="SM00862">
    <property type="entry name" value="Trans_reg_C"/>
    <property type="match status" value="1"/>
</dbReference>
<dbReference type="Gene3D" id="6.10.250.690">
    <property type="match status" value="1"/>
</dbReference>
<dbReference type="PANTHER" id="PTHR48111">
    <property type="entry name" value="REGULATOR OF RPOS"/>
    <property type="match status" value="1"/>
</dbReference>
<evidence type="ECO:0000259" key="9">
    <source>
        <dbReference type="PROSITE" id="PS51755"/>
    </source>
</evidence>
<feature type="modified residue" description="4-aspartylphosphate" evidence="6">
    <location>
        <position position="51"/>
    </location>
</feature>
<dbReference type="CDD" id="cd00383">
    <property type="entry name" value="trans_reg_C"/>
    <property type="match status" value="1"/>
</dbReference>
<dbReference type="GO" id="GO:0000156">
    <property type="term" value="F:phosphorelay response regulator activity"/>
    <property type="evidence" value="ECO:0007669"/>
    <property type="project" value="TreeGrafter"/>
</dbReference>
<sequence length="226" mass="25282">MRILVVEDEKKLAQAIQEHLESERYDVRVASTGEEGFFLLGTEPFDLVVLDLMLPGRGGIEILSTLRARDAATPVIIITARDTVEDRVHGLDSGADDYLVKPFALPELLARVRALLRRGAAEPALKLKYAGLEMDLVTREVARDGRLLDLTAKEFEILECLVRHRGSTVTRAMIVRDIWQDVPRAAPLDNVIDVHIARLRKKVDTGFDHPLLHTIRGVGFILRHAS</sequence>
<dbReference type="InterPro" id="IPR036388">
    <property type="entry name" value="WH-like_DNA-bd_sf"/>
</dbReference>
<dbReference type="EMBL" id="JAMYWC010000009">
    <property type="protein sequence ID" value="MCP1175500.1"/>
    <property type="molecule type" value="Genomic_DNA"/>
</dbReference>
<keyword evidence="1 6" id="KW-0597">Phosphoprotein</keyword>
<dbReference type="Proteomes" id="UP001162793">
    <property type="component" value="Unassembled WGS sequence"/>
</dbReference>
<dbReference type="AlphaFoldDB" id="A0AA42BJS3"/>
<feature type="DNA-binding region" description="OmpR/PhoB-type" evidence="7">
    <location>
        <begin position="124"/>
        <end position="224"/>
    </location>
</feature>
<evidence type="ECO:0000256" key="6">
    <source>
        <dbReference type="PROSITE-ProRule" id="PRU00169"/>
    </source>
</evidence>
<evidence type="ECO:0000259" key="8">
    <source>
        <dbReference type="PROSITE" id="PS50110"/>
    </source>
</evidence>
<evidence type="ECO:0000256" key="4">
    <source>
        <dbReference type="ARBA" id="ARBA00023125"/>
    </source>
</evidence>
<dbReference type="InterPro" id="IPR001867">
    <property type="entry name" value="OmpR/PhoB-type_DNA-bd"/>
</dbReference>
<evidence type="ECO:0000256" key="7">
    <source>
        <dbReference type="PROSITE-ProRule" id="PRU01091"/>
    </source>
</evidence>
<dbReference type="PROSITE" id="PS51755">
    <property type="entry name" value="OMPR_PHOB"/>
    <property type="match status" value="1"/>
</dbReference>
<feature type="domain" description="OmpR/PhoB-type" evidence="9">
    <location>
        <begin position="124"/>
        <end position="224"/>
    </location>
</feature>
<dbReference type="FunFam" id="3.40.50.2300:FF:000002">
    <property type="entry name" value="DNA-binding response regulator PhoP"/>
    <property type="match status" value="1"/>
</dbReference>
<evidence type="ECO:0000313" key="11">
    <source>
        <dbReference type="Proteomes" id="UP001162793"/>
    </source>
</evidence>
<dbReference type="GO" id="GO:0005829">
    <property type="term" value="C:cytosol"/>
    <property type="evidence" value="ECO:0007669"/>
    <property type="project" value="TreeGrafter"/>
</dbReference>
<dbReference type="Gene3D" id="1.10.10.10">
    <property type="entry name" value="Winged helix-like DNA-binding domain superfamily/Winged helix DNA-binding domain"/>
    <property type="match status" value="1"/>
</dbReference>
<dbReference type="Pfam" id="PF00486">
    <property type="entry name" value="Trans_reg_C"/>
    <property type="match status" value="1"/>
</dbReference>
<evidence type="ECO:0000313" key="10">
    <source>
        <dbReference type="EMBL" id="MCP1175500.1"/>
    </source>
</evidence>
<dbReference type="InterPro" id="IPR001789">
    <property type="entry name" value="Sig_transdc_resp-reg_receiver"/>
</dbReference>
<protein>
    <submittedName>
        <fullName evidence="10">Response regulator transcription factor</fullName>
    </submittedName>
</protein>
<evidence type="ECO:0000256" key="2">
    <source>
        <dbReference type="ARBA" id="ARBA00023012"/>
    </source>
</evidence>
<dbReference type="SMART" id="SM00448">
    <property type="entry name" value="REC"/>
    <property type="match status" value="1"/>
</dbReference>
<evidence type="ECO:0000256" key="3">
    <source>
        <dbReference type="ARBA" id="ARBA00023015"/>
    </source>
</evidence>
<reference evidence="11" key="1">
    <citation type="journal article" date="2023" name="Front. Microbiol.">
        <title>Ralstonia chuxiongensis sp. nov., Ralstonia mojiangensis sp. nov., and Ralstonia soli sp. nov., isolated from tobacco fields, are three novel species in the family Burkholderiaceae.</title>
        <authorList>
            <person name="Lu C.H."/>
            <person name="Zhang Y.Y."/>
            <person name="Jiang N."/>
            <person name="Chen W."/>
            <person name="Shao X."/>
            <person name="Zhao Z.M."/>
            <person name="Lu W.L."/>
            <person name="Hu X."/>
            <person name="Xi Y.X."/>
            <person name="Zou S.Y."/>
            <person name="Wei Q.J."/>
            <person name="Lin Z.L."/>
            <person name="Gong L."/>
            <person name="Gai X.T."/>
            <person name="Zhang L.Q."/>
            <person name="Li J.Y."/>
            <person name="Jin Y."/>
            <person name="Xia Z.Y."/>
        </authorList>
    </citation>
    <scope>NUCLEOTIDE SEQUENCE [LARGE SCALE GENOMIC DNA]</scope>
    <source>
        <strain evidence="11">21YRMH01-3</strain>
    </source>
</reference>
<dbReference type="PROSITE" id="PS50110">
    <property type="entry name" value="RESPONSE_REGULATORY"/>
    <property type="match status" value="1"/>
</dbReference>
<evidence type="ECO:0000256" key="1">
    <source>
        <dbReference type="ARBA" id="ARBA00022553"/>
    </source>
</evidence>
<keyword evidence="2" id="KW-0902">Two-component regulatory system</keyword>
<gene>
    <name evidence="10" type="ORF">NKG59_24305</name>
</gene>
<evidence type="ECO:0000256" key="5">
    <source>
        <dbReference type="ARBA" id="ARBA00023163"/>
    </source>
</evidence>
<dbReference type="RefSeq" id="WP_253542332.1">
    <property type="nucleotide sequence ID" value="NZ_JAMYWC010000009.1"/>
</dbReference>
<keyword evidence="4 7" id="KW-0238">DNA-binding</keyword>
<dbReference type="InterPro" id="IPR039420">
    <property type="entry name" value="WalR-like"/>
</dbReference>
<keyword evidence="5" id="KW-0804">Transcription</keyword>
<dbReference type="Gene3D" id="3.40.50.2300">
    <property type="match status" value="1"/>
</dbReference>
<dbReference type="GO" id="GO:0032993">
    <property type="term" value="C:protein-DNA complex"/>
    <property type="evidence" value="ECO:0007669"/>
    <property type="project" value="TreeGrafter"/>
</dbReference>
<dbReference type="SUPFAM" id="SSF52172">
    <property type="entry name" value="CheY-like"/>
    <property type="match status" value="1"/>
</dbReference>
<keyword evidence="11" id="KW-1185">Reference proteome</keyword>
<dbReference type="InterPro" id="IPR011006">
    <property type="entry name" value="CheY-like_superfamily"/>
</dbReference>
<organism evidence="10 11">
    <name type="scientific">Ralstonia chuxiongensis</name>
    <dbReference type="NCBI Taxonomy" id="2957504"/>
    <lineage>
        <taxon>Bacteria</taxon>
        <taxon>Pseudomonadati</taxon>
        <taxon>Pseudomonadota</taxon>
        <taxon>Betaproteobacteria</taxon>
        <taxon>Burkholderiales</taxon>
        <taxon>Burkholderiaceae</taxon>
        <taxon>Ralstonia</taxon>
    </lineage>
</organism>
<name>A0AA42BJS3_9RALS</name>
<dbReference type="Pfam" id="PF00072">
    <property type="entry name" value="Response_reg"/>
    <property type="match status" value="1"/>
</dbReference>
<proteinExistence type="predicted"/>
<keyword evidence="3" id="KW-0805">Transcription regulation</keyword>